<sequence length="201" mass="23835">MIMLQNCIALINCYNSEEYLWYVLKSIYDFPRLIVIIDGAYSAKMPSHYSTDNTQKIVKGFPDPEKKIIYERTWSPTQKEQRSKGLPYLEPDDWLLLVDDDEVYKKEDLKRLADFLTSGEAKKDNYKVGSYTFFNSFGWWRYIQDPRLFRYKPGMAFIGSNNITWDNGKQKYGGILSVPGVVRYHYSYVRDNKRIKIREIQ</sequence>
<gene>
    <name evidence="2" type="ORF">S12H4_47397</name>
</gene>
<feature type="non-terminal residue" evidence="2">
    <location>
        <position position="201"/>
    </location>
</feature>
<accession>X1VAF5</accession>
<reference evidence="2" key="1">
    <citation type="journal article" date="2014" name="Front. Microbiol.">
        <title>High frequency of phylogenetically diverse reductive dehalogenase-homologous genes in deep subseafloor sedimentary metagenomes.</title>
        <authorList>
            <person name="Kawai M."/>
            <person name="Futagami T."/>
            <person name="Toyoda A."/>
            <person name="Takaki Y."/>
            <person name="Nishi S."/>
            <person name="Hori S."/>
            <person name="Arai W."/>
            <person name="Tsubouchi T."/>
            <person name="Morono Y."/>
            <person name="Uchiyama I."/>
            <person name="Ito T."/>
            <person name="Fujiyama A."/>
            <person name="Inagaki F."/>
            <person name="Takami H."/>
        </authorList>
    </citation>
    <scope>NUCLEOTIDE SEQUENCE</scope>
    <source>
        <strain evidence="2">Expedition CK06-06</strain>
    </source>
</reference>
<dbReference type="EMBL" id="BARW01029504">
    <property type="protein sequence ID" value="GAJ10201.1"/>
    <property type="molecule type" value="Genomic_DNA"/>
</dbReference>
<protein>
    <recommendedName>
        <fullName evidence="1">Glycosyltransferase 2-like domain-containing protein</fullName>
    </recommendedName>
</protein>
<dbReference type="InterPro" id="IPR029044">
    <property type="entry name" value="Nucleotide-diphossugar_trans"/>
</dbReference>
<dbReference type="CDD" id="cd00761">
    <property type="entry name" value="Glyco_tranf_GTA_type"/>
    <property type="match status" value="1"/>
</dbReference>
<dbReference type="Gene3D" id="3.90.550.10">
    <property type="entry name" value="Spore Coat Polysaccharide Biosynthesis Protein SpsA, Chain A"/>
    <property type="match status" value="1"/>
</dbReference>
<dbReference type="SUPFAM" id="SSF53448">
    <property type="entry name" value="Nucleotide-diphospho-sugar transferases"/>
    <property type="match status" value="1"/>
</dbReference>
<organism evidence="2">
    <name type="scientific">marine sediment metagenome</name>
    <dbReference type="NCBI Taxonomy" id="412755"/>
    <lineage>
        <taxon>unclassified sequences</taxon>
        <taxon>metagenomes</taxon>
        <taxon>ecological metagenomes</taxon>
    </lineage>
</organism>
<dbReference type="AlphaFoldDB" id="X1VAF5"/>
<feature type="domain" description="Glycosyltransferase 2-like" evidence="1">
    <location>
        <begin position="11"/>
        <end position="143"/>
    </location>
</feature>
<comment type="caution">
    <text evidence="2">The sequence shown here is derived from an EMBL/GenBank/DDBJ whole genome shotgun (WGS) entry which is preliminary data.</text>
</comment>
<dbReference type="InterPro" id="IPR001173">
    <property type="entry name" value="Glyco_trans_2-like"/>
</dbReference>
<evidence type="ECO:0000259" key="1">
    <source>
        <dbReference type="Pfam" id="PF00535"/>
    </source>
</evidence>
<dbReference type="Pfam" id="PF00535">
    <property type="entry name" value="Glycos_transf_2"/>
    <property type="match status" value="1"/>
</dbReference>
<evidence type="ECO:0000313" key="2">
    <source>
        <dbReference type="EMBL" id="GAJ10201.1"/>
    </source>
</evidence>
<name>X1VAF5_9ZZZZ</name>
<proteinExistence type="predicted"/>